<keyword evidence="3" id="KW-1185">Reference proteome</keyword>
<dbReference type="RefSeq" id="WP_338669601.1">
    <property type="nucleotide sequence ID" value="NZ_CP146609.1"/>
</dbReference>
<name>A0ABZ2IYY0_9BACT</name>
<accession>A0ABZ2IYY0</accession>
<evidence type="ECO:0000313" key="3">
    <source>
        <dbReference type="Proteomes" id="UP001385389"/>
    </source>
</evidence>
<proteinExistence type="predicted"/>
<organism evidence="2 3">
    <name type="scientific">Pseudodesulfovibrio methanolicus</name>
    <dbReference type="NCBI Taxonomy" id="3126690"/>
    <lineage>
        <taxon>Bacteria</taxon>
        <taxon>Pseudomonadati</taxon>
        <taxon>Thermodesulfobacteriota</taxon>
        <taxon>Desulfovibrionia</taxon>
        <taxon>Desulfovibrionales</taxon>
        <taxon>Desulfovibrionaceae</taxon>
    </lineage>
</organism>
<sequence length="51" mass="5315">MADSLCFGIAISPASRDGFFPARDTTAQPPEVNALPAKKETAPKNGAVQKV</sequence>
<dbReference type="Proteomes" id="UP001385389">
    <property type="component" value="Chromosome"/>
</dbReference>
<reference evidence="2 3" key="1">
    <citation type="submission" date="2024-03" db="EMBL/GenBank/DDBJ databases">
        <title>Phenotype and Genome Characterization of a Sulfate-Reducing Bacterium Pseudodesulfovibrio sp. strain 5S69, isolated from Petroleum Reservoir in Tatarstan (Russia).</title>
        <authorList>
            <person name="Bidzhieva S.K."/>
            <person name="Kadnikov V."/>
            <person name="Tourova T.P."/>
            <person name="Samigullina S.R."/>
            <person name="Sokolova D.S."/>
            <person name="Poltaraus A.B."/>
            <person name="Avtukh A.N."/>
            <person name="Tereshina V.M."/>
            <person name="Mardanov A.V."/>
            <person name="Nazina T.N."/>
        </authorList>
    </citation>
    <scope>NUCLEOTIDE SEQUENCE [LARGE SCALE GENOMIC DNA]</scope>
    <source>
        <strain evidence="2 3">5S69</strain>
    </source>
</reference>
<protein>
    <submittedName>
        <fullName evidence="2">Uncharacterized protein</fullName>
    </submittedName>
</protein>
<feature type="region of interest" description="Disordered" evidence="1">
    <location>
        <begin position="14"/>
        <end position="51"/>
    </location>
</feature>
<dbReference type="EMBL" id="CP146609">
    <property type="protein sequence ID" value="WWX23905.1"/>
    <property type="molecule type" value="Genomic_DNA"/>
</dbReference>
<evidence type="ECO:0000313" key="2">
    <source>
        <dbReference type="EMBL" id="WWX23905.1"/>
    </source>
</evidence>
<evidence type="ECO:0000256" key="1">
    <source>
        <dbReference type="SAM" id="MobiDB-lite"/>
    </source>
</evidence>
<gene>
    <name evidence="2" type="ORF">V8V93_06765</name>
</gene>